<dbReference type="NCBIfam" id="NF005878">
    <property type="entry name" value="PRK07825.1"/>
    <property type="match status" value="1"/>
</dbReference>
<dbReference type="CDD" id="cd05233">
    <property type="entry name" value="SDR_c"/>
    <property type="match status" value="1"/>
</dbReference>
<keyword evidence="6" id="KW-1185">Reference proteome</keyword>
<dbReference type="PRINTS" id="PR00080">
    <property type="entry name" value="SDRFAMILY"/>
</dbReference>
<accession>A0A3G9ID82</accession>
<dbReference type="InterPro" id="IPR002347">
    <property type="entry name" value="SDR_fam"/>
</dbReference>
<evidence type="ECO:0000256" key="4">
    <source>
        <dbReference type="RuleBase" id="RU000363"/>
    </source>
</evidence>
<sequence length="278" mass="28924">MSYPTISLNGASVAITGGAQGIGRATAELLAARGAKVAIGDLNVELAGEVADAIGGIAHQLDVRDKAGMEMFVAAAEAAHGPLDVFINNAGVMPNGGFLELDEATDRMQFDINVFGVINGMRTVLPGMVERGRGHVVNVASLAGKFPIKGLAVYNGTKFAVVGLTAATRLEFAEHGVSISAILPSAVDTALASGLDMRPLPKVKPQAIAEAIVDSVSTRRAETAVPGYVGRLADVAAMTPEPALKALRRLVRDDRALRPDTADRSAYREALTGQKESR</sequence>
<dbReference type="PRINTS" id="PR00081">
    <property type="entry name" value="GDHRDH"/>
</dbReference>
<dbReference type="KEGG" id="nbe:Back2_12170"/>
<dbReference type="SUPFAM" id="SSF51735">
    <property type="entry name" value="NAD(P)-binding Rossmann-fold domains"/>
    <property type="match status" value="1"/>
</dbReference>
<evidence type="ECO:0000256" key="2">
    <source>
        <dbReference type="ARBA" id="ARBA00022857"/>
    </source>
</evidence>
<comment type="similarity">
    <text evidence="1 4">Belongs to the short-chain dehydrogenases/reductases (SDR) family.</text>
</comment>
<gene>
    <name evidence="5" type="ORF">Back2_12170</name>
</gene>
<dbReference type="InterPro" id="IPR020904">
    <property type="entry name" value="Sc_DH/Rdtase_CS"/>
</dbReference>
<dbReference type="OrthoDB" id="9775296at2"/>
<dbReference type="Pfam" id="PF00106">
    <property type="entry name" value="adh_short"/>
    <property type="match status" value="1"/>
</dbReference>
<dbReference type="GO" id="GO:0016491">
    <property type="term" value="F:oxidoreductase activity"/>
    <property type="evidence" value="ECO:0007669"/>
    <property type="project" value="UniProtKB-KW"/>
</dbReference>
<evidence type="ECO:0000256" key="1">
    <source>
        <dbReference type="ARBA" id="ARBA00006484"/>
    </source>
</evidence>
<protein>
    <submittedName>
        <fullName evidence="5">Putative short chain dehydrogenase/reductase</fullName>
    </submittedName>
</protein>
<dbReference type="PANTHER" id="PTHR43391:SF14">
    <property type="entry name" value="DEHYDROGENASE_REDUCTASE SDR FAMILY PROTEIN 7-LIKE"/>
    <property type="match status" value="1"/>
</dbReference>
<dbReference type="Proteomes" id="UP000271573">
    <property type="component" value="Chromosome"/>
</dbReference>
<name>A0A3G9ID82_9ACTN</name>
<evidence type="ECO:0000313" key="6">
    <source>
        <dbReference type="Proteomes" id="UP000271573"/>
    </source>
</evidence>
<proteinExistence type="inferred from homology"/>
<evidence type="ECO:0000313" key="5">
    <source>
        <dbReference type="EMBL" id="BBH16930.1"/>
    </source>
</evidence>
<dbReference type="EMBL" id="AP019307">
    <property type="protein sequence ID" value="BBH16930.1"/>
    <property type="molecule type" value="Genomic_DNA"/>
</dbReference>
<dbReference type="InterPro" id="IPR036291">
    <property type="entry name" value="NAD(P)-bd_dom_sf"/>
</dbReference>
<dbReference type="RefSeq" id="WP_125567692.1">
    <property type="nucleotide sequence ID" value="NZ_AP019307.1"/>
</dbReference>
<keyword evidence="3" id="KW-0560">Oxidoreductase</keyword>
<dbReference type="AlphaFoldDB" id="A0A3G9ID82"/>
<evidence type="ECO:0000256" key="3">
    <source>
        <dbReference type="ARBA" id="ARBA00023002"/>
    </source>
</evidence>
<dbReference type="PANTHER" id="PTHR43391">
    <property type="entry name" value="RETINOL DEHYDROGENASE-RELATED"/>
    <property type="match status" value="1"/>
</dbReference>
<dbReference type="PROSITE" id="PS00061">
    <property type="entry name" value="ADH_SHORT"/>
    <property type="match status" value="1"/>
</dbReference>
<dbReference type="Gene3D" id="3.40.50.720">
    <property type="entry name" value="NAD(P)-binding Rossmann-like Domain"/>
    <property type="match status" value="1"/>
</dbReference>
<reference evidence="5 6" key="1">
    <citation type="submission" date="2018-11" db="EMBL/GenBank/DDBJ databases">
        <title>Complete genome sequence of Nocardioides baekrokdamisoli strain KCTC 39748.</title>
        <authorList>
            <person name="Kang S.W."/>
            <person name="Lee K.C."/>
            <person name="Kim K.K."/>
            <person name="Kim J.S."/>
            <person name="Kim D.S."/>
            <person name="Ko S.H."/>
            <person name="Yang S.H."/>
            <person name="Shin Y.K."/>
            <person name="Lee J.S."/>
        </authorList>
    </citation>
    <scope>NUCLEOTIDE SEQUENCE [LARGE SCALE GENOMIC DNA]</scope>
    <source>
        <strain evidence="5 6">KCTC 39748</strain>
    </source>
</reference>
<keyword evidence="2" id="KW-0521">NADP</keyword>
<organism evidence="5 6">
    <name type="scientific">Nocardioides baekrokdamisoli</name>
    <dbReference type="NCBI Taxonomy" id="1804624"/>
    <lineage>
        <taxon>Bacteria</taxon>
        <taxon>Bacillati</taxon>
        <taxon>Actinomycetota</taxon>
        <taxon>Actinomycetes</taxon>
        <taxon>Propionibacteriales</taxon>
        <taxon>Nocardioidaceae</taxon>
        <taxon>Nocardioides</taxon>
    </lineage>
</organism>